<evidence type="ECO:0000313" key="2">
    <source>
        <dbReference type="Proteomes" id="UP000011550"/>
    </source>
</evidence>
<protein>
    <submittedName>
        <fullName evidence="1">Uncharacterized protein</fullName>
    </submittedName>
</protein>
<reference evidence="1 2" key="1">
    <citation type="journal article" date="2014" name="PLoS Genet.">
        <title>Phylogenetically driven sequencing of extremely halophilic archaea reveals strategies for static and dynamic osmo-response.</title>
        <authorList>
            <person name="Becker E.A."/>
            <person name="Seitzer P.M."/>
            <person name="Tritt A."/>
            <person name="Larsen D."/>
            <person name="Krusor M."/>
            <person name="Yao A.I."/>
            <person name="Wu D."/>
            <person name="Madern D."/>
            <person name="Eisen J.A."/>
            <person name="Darling A.E."/>
            <person name="Facciotti M.T."/>
        </authorList>
    </citation>
    <scope>NUCLEOTIDE SEQUENCE [LARGE SCALE GENOMIC DNA]</scope>
    <source>
        <strain evidence="1 2">ATCC BAA-1512</strain>
    </source>
</reference>
<dbReference type="AlphaFoldDB" id="M0IPR3"/>
<name>M0IPR3_9EURY</name>
<sequence>MIHITPVTDTAGGIFIIHDTLFMFIPCRASIGCLKIMRQLMLDELLMGPGHSINWINRVYRMISASDPIIIHLVNPTSHNMVIPISELISITCYVI</sequence>
<dbReference type="Proteomes" id="UP000011550">
    <property type="component" value="Unassembled WGS sequence"/>
</dbReference>
<accession>M0IPR3</accession>
<gene>
    <name evidence="1" type="ORF">C440_00175</name>
</gene>
<organism evidence="1 2">
    <name type="scientific">Haloferax mucosum ATCC BAA-1512</name>
    <dbReference type="NCBI Taxonomy" id="662479"/>
    <lineage>
        <taxon>Archaea</taxon>
        <taxon>Methanobacteriati</taxon>
        <taxon>Methanobacteriota</taxon>
        <taxon>Stenosarchaea group</taxon>
        <taxon>Halobacteria</taxon>
        <taxon>Halobacteriales</taxon>
        <taxon>Haloferacaceae</taxon>
        <taxon>Haloferax</taxon>
    </lineage>
</organism>
<dbReference type="EMBL" id="AOLN01000001">
    <property type="protein sequence ID" value="ELZ98725.1"/>
    <property type="molecule type" value="Genomic_DNA"/>
</dbReference>
<comment type="caution">
    <text evidence="1">The sequence shown here is derived from an EMBL/GenBank/DDBJ whole genome shotgun (WGS) entry which is preliminary data.</text>
</comment>
<proteinExistence type="predicted"/>
<keyword evidence="2" id="KW-1185">Reference proteome</keyword>
<evidence type="ECO:0000313" key="1">
    <source>
        <dbReference type="EMBL" id="ELZ98725.1"/>
    </source>
</evidence>